<dbReference type="InterPro" id="IPR013022">
    <property type="entry name" value="Xyl_isomerase-like_TIM-brl"/>
</dbReference>
<keyword evidence="4" id="KW-0479">Metal-binding</keyword>
<feature type="domain" description="Xylose isomerase-like TIM barrel" evidence="9">
    <location>
        <begin position="23"/>
        <end position="279"/>
    </location>
</feature>
<dbReference type="PROSITE" id="PS00731">
    <property type="entry name" value="AP_NUCLEASE_F2_3"/>
    <property type="match status" value="1"/>
</dbReference>
<dbReference type="PROSITE" id="PS51432">
    <property type="entry name" value="AP_NUCLEASE_F2_4"/>
    <property type="match status" value="1"/>
</dbReference>
<evidence type="ECO:0000256" key="2">
    <source>
        <dbReference type="ARBA" id="ARBA00005340"/>
    </source>
</evidence>
<keyword evidence="3" id="KW-0540">Nuclease</keyword>
<comment type="similarity">
    <text evidence="2">Belongs to the AP endonuclease 2 family.</text>
</comment>
<dbReference type="AlphaFoldDB" id="A0A9X1WVA4"/>
<dbReference type="GO" id="GO:0003677">
    <property type="term" value="F:DNA binding"/>
    <property type="evidence" value="ECO:0007669"/>
    <property type="project" value="InterPro"/>
</dbReference>
<keyword evidence="6 10" id="KW-0378">Hydrolase</keyword>
<dbReference type="GO" id="GO:0003906">
    <property type="term" value="F:DNA-(apurinic or apyrimidinic site) endonuclease activity"/>
    <property type="evidence" value="ECO:0007669"/>
    <property type="project" value="TreeGrafter"/>
</dbReference>
<sequence length="288" mass="32105">MNSKRLIGCHVSTRGGFGRAAKRAWDMGARAFQYFPKNPRSLAWKELDAAAAADCFHFCREKEIPSIAHTPYPVNIAVGETRGKELYQTTVASLKNDLIIAEACGSVGIVVHFGHLKSKDPLQGYKNIIQCLNETLADWQGSAKILLENQAGQPGSMGITLEELVHVRSLANEPHKIAFCLDTCHAFASGTWKPGDTDRFIEKGHELGYWRDLAAVHLNDSKYPLGTGKDRHARIGEGLIGTEAIIDLISYPEFERRPLVLETEPGRHGDHQEEIEYLYRSLAENQKR</sequence>
<dbReference type="Pfam" id="PF01261">
    <property type="entry name" value="AP_endonuc_2"/>
    <property type="match status" value="1"/>
</dbReference>
<dbReference type="Proteomes" id="UP001139347">
    <property type="component" value="Unassembled WGS sequence"/>
</dbReference>
<dbReference type="GO" id="GO:0008270">
    <property type="term" value="F:zinc ion binding"/>
    <property type="evidence" value="ECO:0007669"/>
    <property type="project" value="InterPro"/>
</dbReference>
<evidence type="ECO:0000256" key="8">
    <source>
        <dbReference type="ARBA" id="ARBA00023204"/>
    </source>
</evidence>
<comment type="cofactor">
    <cofactor evidence="1">
        <name>Zn(2+)</name>
        <dbReference type="ChEBI" id="CHEBI:29105"/>
    </cofactor>
</comment>
<dbReference type="EC" id="3.1.21.2" evidence="10"/>
<evidence type="ECO:0000256" key="3">
    <source>
        <dbReference type="ARBA" id="ARBA00022722"/>
    </source>
</evidence>
<evidence type="ECO:0000256" key="1">
    <source>
        <dbReference type="ARBA" id="ARBA00001947"/>
    </source>
</evidence>
<evidence type="ECO:0000256" key="4">
    <source>
        <dbReference type="ARBA" id="ARBA00022723"/>
    </source>
</evidence>
<dbReference type="InterPro" id="IPR001719">
    <property type="entry name" value="AP_endonuc_2"/>
</dbReference>
<dbReference type="SUPFAM" id="SSF51658">
    <property type="entry name" value="Xylose isomerase-like"/>
    <property type="match status" value="1"/>
</dbReference>
<evidence type="ECO:0000259" key="9">
    <source>
        <dbReference type="Pfam" id="PF01261"/>
    </source>
</evidence>
<evidence type="ECO:0000313" key="10">
    <source>
        <dbReference type="EMBL" id="MCJ8012544.1"/>
    </source>
</evidence>
<dbReference type="InterPro" id="IPR036237">
    <property type="entry name" value="Xyl_isomerase-like_sf"/>
</dbReference>
<proteinExistence type="inferred from homology"/>
<comment type="caution">
    <text evidence="10">The sequence shown here is derived from an EMBL/GenBank/DDBJ whole genome shotgun (WGS) entry which is preliminary data.</text>
</comment>
<keyword evidence="7" id="KW-0862">Zinc</keyword>
<keyword evidence="8" id="KW-0234">DNA repair</keyword>
<evidence type="ECO:0000313" key="11">
    <source>
        <dbReference type="Proteomes" id="UP001139347"/>
    </source>
</evidence>
<dbReference type="PROSITE" id="PS00730">
    <property type="entry name" value="AP_NUCLEASE_F2_2"/>
    <property type="match status" value="1"/>
</dbReference>
<dbReference type="SMART" id="SM00518">
    <property type="entry name" value="AP2Ec"/>
    <property type="match status" value="1"/>
</dbReference>
<dbReference type="PANTHER" id="PTHR21445:SF0">
    <property type="entry name" value="APURINIC-APYRIMIDINIC ENDONUCLEASE"/>
    <property type="match status" value="1"/>
</dbReference>
<keyword evidence="11" id="KW-1185">Reference proteome</keyword>
<dbReference type="InterPro" id="IPR018246">
    <property type="entry name" value="AP_endonuc_F2_Zn_BS"/>
</dbReference>
<accession>A0A9X1WVA4</accession>
<protein>
    <submittedName>
        <fullName evidence="10">Deoxyribonuclease IV</fullName>
        <ecNumber evidence="10">3.1.21.2</ecNumber>
    </submittedName>
</protein>
<evidence type="ECO:0000256" key="7">
    <source>
        <dbReference type="ARBA" id="ARBA00022833"/>
    </source>
</evidence>
<keyword evidence="5" id="KW-0227">DNA damage</keyword>
<name>A0A9X1WVA4_9BACL</name>
<organism evidence="10 11">
    <name type="scientific">Paenibacillus mangrovi</name>
    <dbReference type="NCBI Taxonomy" id="2931978"/>
    <lineage>
        <taxon>Bacteria</taxon>
        <taxon>Bacillati</taxon>
        <taxon>Bacillota</taxon>
        <taxon>Bacilli</taxon>
        <taxon>Bacillales</taxon>
        <taxon>Paenibacillaceae</taxon>
        <taxon>Paenibacillus</taxon>
    </lineage>
</organism>
<dbReference type="GO" id="GO:0006284">
    <property type="term" value="P:base-excision repair"/>
    <property type="evidence" value="ECO:0007669"/>
    <property type="project" value="TreeGrafter"/>
</dbReference>
<dbReference type="GO" id="GO:0008833">
    <property type="term" value="F:deoxyribonuclease IV (phage-T4-induced) activity"/>
    <property type="evidence" value="ECO:0007669"/>
    <property type="project" value="UniProtKB-EC"/>
</dbReference>
<evidence type="ECO:0000256" key="6">
    <source>
        <dbReference type="ARBA" id="ARBA00022801"/>
    </source>
</evidence>
<evidence type="ECO:0000256" key="5">
    <source>
        <dbReference type="ARBA" id="ARBA00022763"/>
    </source>
</evidence>
<dbReference type="GO" id="GO:0008081">
    <property type="term" value="F:phosphoric diester hydrolase activity"/>
    <property type="evidence" value="ECO:0007669"/>
    <property type="project" value="TreeGrafter"/>
</dbReference>
<dbReference type="EMBL" id="JALIRP010000004">
    <property type="protein sequence ID" value="MCJ8012544.1"/>
    <property type="molecule type" value="Genomic_DNA"/>
</dbReference>
<gene>
    <name evidence="10" type="ORF">MUG84_12465</name>
</gene>
<reference evidence="10" key="1">
    <citation type="submission" date="2022-04" db="EMBL/GenBank/DDBJ databases">
        <title>Paenibacillus mangrovi sp. nov., a novel endophytic bacterium isolated from bark of Kandelia candel.</title>
        <authorList>
            <person name="Tuo L."/>
        </authorList>
    </citation>
    <scope>NUCLEOTIDE SEQUENCE</scope>
    <source>
        <strain evidence="10">KQZ6P-2</strain>
    </source>
</reference>
<dbReference type="Gene3D" id="3.20.20.150">
    <property type="entry name" value="Divalent-metal-dependent TIM barrel enzymes"/>
    <property type="match status" value="1"/>
</dbReference>
<dbReference type="NCBIfam" id="TIGR00587">
    <property type="entry name" value="nfo"/>
    <property type="match status" value="1"/>
</dbReference>
<dbReference type="RefSeq" id="WP_244725337.1">
    <property type="nucleotide sequence ID" value="NZ_JALIRP010000004.1"/>
</dbReference>
<dbReference type="PANTHER" id="PTHR21445">
    <property type="entry name" value="ENDONUCLEASE IV ENDODEOXYRIBONUCLEASE IV"/>
    <property type="match status" value="1"/>
</dbReference>